<protein>
    <submittedName>
        <fullName evidence="2">Unannotated protein</fullName>
    </submittedName>
</protein>
<accession>A0A6J7RZB4</accession>
<evidence type="ECO:0000313" key="2">
    <source>
        <dbReference type="EMBL" id="CAB5034171.1"/>
    </source>
</evidence>
<name>A0A6J7RZB4_9ZZZZ</name>
<feature type="region of interest" description="Disordered" evidence="1">
    <location>
        <begin position="143"/>
        <end position="196"/>
    </location>
</feature>
<evidence type="ECO:0000256" key="1">
    <source>
        <dbReference type="SAM" id="MobiDB-lite"/>
    </source>
</evidence>
<sequence length="367" mass="40546">MLSFLKNGDIHNTIRTLTDLAGMCSGDKDKIKYSLLNHAMAMRENLINGHPLFTNIRQLEAELERHEINDITSGRLPSMAADFAAASATAATSSRPSPFTDNSLRLDNAVLALIMAKELAFLNRTIQMISLIASRYQEEQEDAVWGTSESGNGDIETGDGDDNISSSSSYDDDETPSVLVRSHSHSPNDDNHVRATRRPENQLAASFLIASGRIRERFNNLCALIKTNIVLVNAMTTMDRPRDEAARKKQLHAEKLVIWDCFCHFEKYVGLNRGPVVLAFLELRDISVSAWKIMSMFAFSNLFRLTEGTDFTIYSPEDAIFSQGRDYCLPRQESAAMDFGTVVAIEAQDADAADDDTTASVVGGGCF</sequence>
<proteinExistence type="predicted"/>
<dbReference type="AlphaFoldDB" id="A0A6J7RZB4"/>
<organism evidence="2">
    <name type="scientific">freshwater metagenome</name>
    <dbReference type="NCBI Taxonomy" id="449393"/>
    <lineage>
        <taxon>unclassified sequences</taxon>
        <taxon>metagenomes</taxon>
        <taxon>ecological metagenomes</taxon>
    </lineage>
</organism>
<reference evidence="2" key="1">
    <citation type="submission" date="2020-05" db="EMBL/GenBank/DDBJ databases">
        <authorList>
            <person name="Chiriac C."/>
            <person name="Salcher M."/>
            <person name="Ghai R."/>
            <person name="Kavagutti S V."/>
        </authorList>
    </citation>
    <scope>NUCLEOTIDE SEQUENCE</scope>
</reference>
<gene>
    <name evidence="2" type="ORF">UFOPK4112_01994</name>
</gene>
<feature type="compositionally biased region" description="Basic and acidic residues" evidence="1">
    <location>
        <begin position="186"/>
        <end position="196"/>
    </location>
</feature>
<dbReference type="EMBL" id="CAFBPM010000056">
    <property type="protein sequence ID" value="CAB5034171.1"/>
    <property type="molecule type" value="Genomic_DNA"/>
</dbReference>